<evidence type="ECO:0000313" key="2">
    <source>
        <dbReference type="Proteomes" id="UP000709295"/>
    </source>
</evidence>
<dbReference type="Proteomes" id="UP000709295">
    <property type="component" value="Unassembled WGS sequence"/>
</dbReference>
<dbReference type="AlphaFoldDB" id="A0A8J5IRY9"/>
<keyword evidence="2" id="KW-1185">Reference proteome</keyword>
<proteinExistence type="predicted"/>
<gene>
    <name evidence="1" type="ORF">JG688_00018040</name>
</gene>
<dbReference type="EMBL" id="JAENGY010003045">
    <property type="protein sequence ID" value="KAG6942582.1"/>
    <property type="molecule type" value="Genomic_DNA"/>
</dbReference>
<organism evidence="1 2">
    <name type="scientific">Phytophthora aleatoria</name>
    <dbReference type="NCBI Taxonomy" id="2496075"/>
    <lineage>
        <taxon>Eukaryota</taxon>
        <taxon>Sar</taxon>
        <taxon>Stramenopiles</taxon>
        <taxon>Oomycota</taxon>
        <taxon>Peronosporomycetes</taxon>
        <taxon>Peronosporales</taxon>
        <taxon>Peronosporaceae</taxon>
        <taxon>Phytophthora</taxon>
    </lineage>
</organism>
<protein>
    <submittedName>
        <fullName evidence="1">Uncharacterized protein</fullName>
    </submittedName>
</protein>
<reference evidence="1" key="1">
    <citation type="submission" date="2021-01" db="EMBL/GenBank/DDBJ databases">
        <title>Phytophthora aleatoria, a newly-described species from Pinus radiata is distinct from Phytophthora cactorum isolates based on comparative genomics.</title>
        <authorList>
            <person name="Mcdougal R."/>
            <person name="Panda P."/>
            <person name="Williams N."/>
            <person name="Studholme D.J."/>
        </authorList>
    </citation>
    <scope>NUCLEOTIDE SEQUENCE</scope>
    <source>
        <strain evidence="1">NZFS 4037</strain>
    </source>
</reference>
<sequence length="95" mass="10888">MLVTFYSDRTTLGSDITLVEYLDRIFSARHSEIWQNFGIILLWIDHLPAFCITSGASIRQPPEEVTSVAHLSFAGTQARCHCYHSDSLRTRWQSD</sequence>
<evidence type="ECO:0000313" key="1">
    <source>
        <dbReference type="EMBL" id="KAG6942582.1"/>
    </source>
</evidence>
<accession>A0A8J5IRY9</accession>
<comment type="caution">
    <text evidence="1">The sequence shown here is derived from an EMBL/GenBank/DDBJ whole genome shotgun (WGS) entry which is preliminary data.</text>
</comment>
<name>A0A8J5IRY9_9STRA</name>